<proteinExistence type="predicted"/>
<organism evidence="1 2">
    <name type="scientific">Rubritalea tangerina</name>
    <dbReference type="NCBI Taxonomy" id="430798"/>
    <lineage>
        <taxon>Bacteria</taxon>
        <taxon>Pseudomonadati</taxon>
        <taxon>Verrucomicrobiota</taxon>
        <taxon>Verrucomicrobiia</taxon>
        <taxon>Verrucomicrobiales</taxon>
        <taxon>Rubritaleaceae</taxon>
        <taxon>Rubritalea</taxon>
    </lineage>
</organism>
<gene>
    <name evidence="1" type="ORF">ACFSW8_17090</name>
</gene>
<evidence type="ECO:0000313" key="2">
    <source>
        <dbReference type="Proteomes" id="UP001597389"/>
    </source>
</evidence>
<dbReference type="Proteomes" id="UP001597389">
    <property type="component" value="Unassembled WGS sequence"/>
</dbReference>
<name>A0ABW4ZF42_9BACT</name>
<dbReference type="EMBL" id="JBHUJB010000085">
    <property type="protein sequence ID" value="MFD2160624.1"/>
    <property type="molecule type" value="Genomic_DNA"/>
</dbReference>
<protein>
    <submittedName>
        <fullName evidence="1">Uncharacterized protein</fullName>
    </submittedName>
</protein>
<accession>A0ABW4ZF42</accession>
<sequence length="155" mass="17786">MQYLSVFFCLLLGIFFLVSDRDKSDLLYHVDLGLKDANYNEGRIECDLFFENKSDVDIYISPCGIEYEKGLAGALFLDEKVYIMGNYKLPRMIPAESRVTFSYSFLPHSKVTDNSTIRASIGIMAWRKKGDSISWIEKSEGWQLDTDTKAVRIVQ</sequence>
<evidence type="ECO:0000313" key="1">
    <source>
        <dbReference type="EMBL" id="MFD2160624.1"/>
    </source>
</evidence>
<comment type="caution">
    <text evidence="1">The sequence shown here is derived from an EMBL/GenBank/DDBJ whole genome shotgun (WGS) entry which is preliminary data.</text>
</comment>
<keyword evidence="2" id="KW-1185">Reference proteome</keyword>
<reference evidence="2" key="1">
    <citation type="journal article" date="2019" name="Int. J. Syst. Evol. Microbiol.">
        <title>The Global Catalogue of Microorganisms (GCM) 10K type strain sequencing project: providing services to taxonomists for standard genome sequencing and annotation.</title>
        <authorList>
            <consortium name="The Broad Institute Genomics Platform"/>
            <consortium name="The Broad Institute Genome Sequencing Center for Infectious Disease"/>
            <person name="Wu L."/>
            <person name="Ma J."/>
        </authorList>
    </citation>
    <scope>NUCLEOTIDE SEQUENCE [LARGE SCALE GENOMIC DNA]</scope>
    <source>
        <strain evidence="2">CCUG 57942</strain>
    </source>
</reference>